<organism evidence="2 3">
    <name type="scientific">Polypedilum vanderplanki</name>
    <name type="common">Sleeping chironomid midge</name>
    <dbReference type="NCBI Taxonomy" id="319348"/>
    <lineage>
        <taxon>Eukaryota</taxon>
        <taxon>Metazoa</taxon>
        <taxon>Ecdysozoa</taxon>
        <taxon>Arthropoda</taxon>
        <taxon>Hexapoda</taxon>
        <taxon>Insecta</taxon>
        <taxon>Pterygota</taxon>
        <taxon>Neoptera</taxon>
        <taxon>Endopterygota</taxon>
        <taxon>Diptera</taxon>
        <taxon>Nematocera</taxon>
        <taxon>Chironomoidea</taxon>
        <taxon>Chironomidae</taxon>
        <taxon>Chironominae</taxon>
        <taxon>Polypedilum</taxon>
        <taxon>Polypedilum</taxon>
    </lineage>
</organism>
<protein>
    <recommendedName>
        <fullName evidence="1">F-box domain-containing protein</fullName>
    </recommendedName>
</protein>
<evidence type="ECO:0000259" key="1">
    <source>
        <dbReference type="PROSITE" id="PS50181"/>
    </source>
</evidence>
<evidence type="ECO:0000313" key="2">
    <source>
        <dbReference type="EMBL" id="KAG5678018.1"/>
    </source>
</evidence>
<dbReference type="SUPFAM" id="SSF81383">
    <property type="entry name" value="F-box domain"/>
    <property type="match status" value="1"/>
</dbReference>
<dbReference type="OrthoDB" id="3219396at2759"/>
<keyword evidence="3" id="KW-1185">Reference proteome</keyword>
<evidence type="ECO:0000313" key="3">
    <source>
        <dbReference type="Proteomes" id="UP001107558"/>
    </source>
</evidence>
<dbReference type="PROSITE" id="PS50181">
    <property type="entry name" value="FBOX"/>
    <property type="match status" value="1"/>
</dbReference>
<feature type="domain" description="F-box" evidence="1">
    <location>
        <begin position="36"/>
        <end position="82"/>
    </location>
</feature>
<reference evidence="2" key="1">
    <citation type="submission" date="2021-03" db="EMBL/GenBank/DDBJ databases">
        <title>Chromosome level genome of the anhydrobiotic midge Polypedilum vanderplanki.</title>
        <authorList>
            <person name="Yoshida Y."/>
            <person name="Kikawada T."/>
            <person name="Gusev O."/>
        </authorList>
    </citation>
    <scope>NUCLEOTIDE SEQUENCE</scope>
    <source>
        <strain evidence="2">NIAS01</strain>
        <tissue evidence="2">Whole body or cell culture</tissue>
    </source>
</reference>
<sequence>MTRFINFNNLTTIALRKRKNETEIDDRMKKRARFNEMTINSMPNELLWEIFSLLDRDSLLNANLVNKNWNNLICSTSLVEKIDKLYITAEKVDNFIPDLTRKYTSVRFDDIVDWSSELMEQLKAIGKCITNVTFVECVFFGNDIINLLQMFPYCKFMEISCCYEGCTPYEKYTSFPFRKVEMKSLKTVVLRGYSWPLSYISTPNLKRLEVETLGKEDQETLIIFLNTLKELRTLHLVDIHDLFDSRCGTIRTPKFKLKELLMVNLPLMDSDQMIRFLRHMKDSVTLLELGSELNVRVCEYILLNFNNIYSLNIDYECFPRARSFYQKMEMNKNLKYLALYGNMRSSKQLMYFLKRNTCVEELLMSELHGLHPNNYEFWHQFSSLVPNLHTLCVRRINVYNMVFIKLKNLKHLDVEYIGYATCNSWIQFCLNNPKIESFHIFARYQDYFKNIEYIIRGSLNHLNDFFSN</sequence>
<dbReference type="Pfam" id="PF12937">
    <property type="entry name" value="F-box-like"/>
    <property type="match status" value="1"/>
</dbReference>
<gene>
    <name evidence="2" type="ORF">PVAND_007727</name>
</gene>
<comment type="caution">
    <text evidence="2">The sequence shown here is derived from an EMBL/GenBank/DDBJ whole genome shotgun (WGS) entry which is preliminary data.</text>
</comment>
<dbReference type="SMART" id="SM00256">
    <property type="entry name" value="FBOX"/>
    <property type="match status" value="1"/>
</dbReference>
<dbReference type="CDD" id="cd09917">
    <property type="entry name" value="F-box_SF"/>
    <property type="match status" value="1"/>
</dbReference>
<dbReference type="SUPFAM" id="SSF52047">
    <property type="entry name" value="RNI-like"/>
    <property type="match status" value="1"/>
</dbReference>
<dbReference type="EMBL" id="JADBJN010000002">
    <property type="protein sequence ID" value="KAG5678018.1"/>
    <property type="molecule type" value="Genomic_DNA"/>
</dbReference>
<dbReference type="InterPro" id="IPR036047">
    <property type="entry name" value="F-box-like_dom_sf"/>
</dbReference>
<proteinExistence type="predicted"/>
<name>A0A9J6C7K3_POLVA</name>
<dbReference type="Proteomes" id="UP001107558">
    <property type="component" value="Chromosome 2"/>
</dbReference>
<accession>A0A9J6C7K3</accession>
<dbReference type="Gene3D" id="1.20.1280.50">
    <property type="match status" value="1"/>
</dbReference>
<dbReference type="InterPro" id="IPR001810">
    <property type="entry name" value="F-box_dom"/>
</dbReference>
<dbReference type="AlphaFoldDB" id="A0A9J6C7K3"/>